<evidence type="ECO:0000313" key="2">
    <source>
        <dbReference type="Proteomes" id="UP001497535"/>
    </source>
</evidence>
<organism evidence="1 2">
    <name type="scientific">Meloidogyne enterolobii</name>
    <name type="common">Root-knot nematode worm</name>
    <name type="synonym">Meloidogyne mayaguensis</name>
    <dbReference type="NCBI Taxonomy" id="390850"/>
    <lineage>
        <taxon>Eukaryota</taxon>
        <taxon>Metazoa</taxon>
        <taxon>Ecdysozoa</taxon>
        <taxon>Nematoda</taxon>
        <taxon>Chromadorea</taxon>
        <taxon>Rhabditida</taxon>
        <taxon>Tylenchina</taxon>
        <taxon>Tylenchomorpha</taxon>
        <taxon>Tylenchoidea</taxon>
        <taxon>Meloidogynidae</taxon>
        <taxon>Meloidogyninae</taxon>
        <taxon>Meloidogyne</taxon>
    </lineage>
</organism>
<accession>A0ACB0Y5H5</accession>
<protein>
    <submittedName>
        <fullName evidence="1">Uncharacterized protein</fullName>
    </submittedName>
</protein>
<proteinExistence type="predicted"/>
<name>A0ACB0Y5H5_MELEN</name>
<comment type="caution">
    <text evidence="1">The sequence shown here is derived from an EMBL/GenBank/DDBJ whole genome shotgun (WGS) entry which is preliminary data.</text>
</comment>
<sequence length="166" mass="19350">MHRTFLRSDSNDLIRLHSFNSLTARSLQHDINSFAIINKLIEELQKVKGEQNQLITKNKQLEEALKQSRRELFGAKKEIEQLRVVNQNFVDRHSQEQTLVNTTYTKSTEMPVPPKNRKRTADEQHKNYCSERDGSPPEKILKPHKKENSRLLGVRNTRISSSCDDL</sequence>
<keyword evidence="2" id="KW-1185">Reference proteome</keyword>
<dbReference type="EMBL" id="CAVMJV010000005">
    <property type="protein sequence ID" value="CAK5031545.1"/>
    <property type="molecule type" value="Genomic_DNA"/>
</dbReference>
<dbReference type="Proteomes" id="UP001497535">
    <property type="component" value="Unassembled WGS sequence"/>
</dbReference>
<evidence type="ECO:0000313" key="1">
    <source>
        <dbReference type="EMBL" id="CAK5031545.1"/>
    </source>
</evidence>
<reference evidence="1" key="1">
    <citation type="submission" date="2023-11" db="EMBL/GenBank/DDBJ databases">
        <authorList>
            <person name="Poullet M."/>
        </authorList>
    </citation>
    <scope>NUCLEOTIDE SEQUENCE</scope>
    <source>
        <strain evidence="1">E1834</strain>
    </source>
</reference>
<gene>
    <name evidence="1" type="ORF">MENTE1834_LOCUS7557</name>
</gene>